<keyword evidence="1" id="KW-0472">Membrane</keyword>
<comment type="caution">
    <text evidence="2">The sequence shown here is derived from an EMBL/GenBank/DDBJ whole genome shotgun (WGS) entry which is preliminary data.</text>
</comment>
<evidence type="ECO:0000313" key="3">
    <source>
        <dbReference type="Proteomes" id="UP000597444"/>
    </source>
</evidence>
<gene>
    <name evidence="2" type="ORF">KSF_024010</name>
</gene>
<proteinExistence type="predicted"/>
<keyword evidence="3" id="KW-1185">Reference proteome</keyword>
<keyword evidence="1" id="KW-0812">Transmembrane</keyword>
<evidence type="ECO:0000313" key="2">
    <source>
        <dbReference type="EMBL" id="GHO92353.1"/>
    </source>
</evidence>
<accession>A0A8J3IGZ4</accession>
<keyword evidence="1" id="KW-1133">Transmembrane helix</keyword>
<dbReference type="AlphaFoldDB" id="A0A8J3IGZ4"/>
<feature type="transmembrane region" description="Helical" evidence="1">
    <location>
        <begin position="20"/>
        <end position="40"/>
    </location>
</feature>
<name>A0A8J3IGZ4_9CHLR</name>
<dbReference type="EMBL" id="BNJK01000001">
    <property type="protein sequence ID" value="GHO92353.1"/>
    <property type="molecule type" value="Genomic_DNA"/>
</dbReference>
<reference evidence="2" key="1">
    <citation type="submission" date="2020-10" db="EMBL/GenBank/DDBJ databases">
        <title>Taxonomic study of unclassified bacteria belonging to the class Ktedonobacteria.</title>
        <authorList>
            <person name="Yabe S."/>
            <person name="Wang C.M."/>
            <person name="Zheng Y."/>
            <person name="Sakai Y."/>
            <person name="Cavaletti L."/>
            <person name="Monciardini P."/>
            <person name="Donadio S."/>
        </authorList>
    </citation>
    <scope>NUCLEOTIDE SEQUENCE</scope>
    <source>
        <strain evidence="2">ID150040</strain>
    </source>
</reference>
<evidence type="ECO:0000256" key="1">
    <source>
        <dbReference type="SAM" id="Phobius"/>
    </source>
</evidence>
<organism evidence="2 3">
    <name type="scientific">Reticulibacter mediterranei</name>
    <dbReference type="NCBI Taxonomy" id="2778369"/>
    <lineage>
        <taxon>Bacteria</taxon>
        <taxon>Bacillati</taxon>
        <taxon>Chloroflexota</taxon>
        <taxon>Ktedonobacteria</taxon>
        <taxon>Ktedonobacterales</taxon>
        <taxon>Reticulibacteraceae</taxon>
        <taxon>Reticulibacter</taxon>
    </lineage>
</organism>
<protein>
    <submittedName>
        <fullName evidence="2">Uncharacterized protein</fullName>
    </submittedName>
</protein>
<dbReference type="Proteomes" id="UP000597444">
    <property type="component" value="Unassembled WGS sequence"/>
</dbReference>
<sequence length="326" mass="35207">MSFSQRLMHARPRGRAWIRIALRFGLVALFAVAVGASYGLTRASASPAPSMQKYLGYWNYDQPNLTTLNNVGVLSCPDGGGQCGSQLPLPLKLPQVGWVLFSEGPHGTVNGHTDQGCTWNFRVTATDLELSSTTQECFNPAVGSVGNITKWSVTVDGNKEHEEIVAISHQPNGIDLIAPMKSGSRTRVNGVGGTESFSRFLGTFSYDPADFHTLTNVVATDHGTAFPEQGSIQFTKKDRSTILAHTPDGCNWTLAVRGNTAELDPATQTCHLASGDISFHYWAIVTDDGKHINAFRAGTTTLTGQQPTNNYLYSGALTRSSQPEEE</sequence>